<evidence type="ECO:0000256" key="1">
    <source>
        <dbReference type="SAM" id="MobiDB-lite"/>
    </source>
</evidence>
<name>A0AAV9N774_9EURO</name>
<reference evidence="3 4" key="1">
    <citation type="submission" date="2023-08" db="EMBL/GenBank/DDBJ databases">
        <title>Black Yeasts Isolated from many extreme environments.</title>
        <authorList>
            <person name="Coleine C."/>
            <person name="Stajich J.E."/>
            <person name="Selbmann L."/>
        </authorList>
    </citation>
    <scope>NUCLEOTIDE SEQUENCE [LARGE SCALE GENOMIC DNA]</scope>
    <source>
        <strain evidence="3 4">CCFEE 5792</strain>
    </source>
</reference>
<evidence type="ECO:0000313" key="4">
    <source>
        <dbReference type="Proteomes" id="UP001358417"/>
    </source>
</evidence>
<feature type="chain" id="PRO_5043877673" description="SCP domain-containing protein" evidence="2">
    <location>
        <begin position="34"/>
        <end position="284"/>
    </location>
</feature>
<proteinExistence type="predicted"/>
<feature type="region of interest" description="Disordered" evidence="1">
    <location>
        <begin position="123"/>
        <end position="172"/>
    </location>
</feature>
<dbReference type="Proteomes" id="UP001358417">
    <property type="component" value="Unassembled WGS sequence"/>
</dbReference>
<evidence type="ECO:0008006" key="5">
    <source>
        <dbReference type="Google" id="ProtNLM"/>
    </source>
</evidence>
<evidence type="ECO:0000256" key="2">
    <source>
        <dbReference type="SAM" id="SignalP"/>
    </source>
</evidence>
<dbReference type="GeneID" id="89971600"/>
<keyword evidence="2" id="KW-0732">Signal</keyword>
<comment type="caution">
    <text evidence="3">The sequence shown here is derived from an EMBL/GenBank/DDBJ whole genome shotgun (WGS) entry which is preliminary data.</text>
</comment>
<organism evidence="3 4">
    <name type="scientific">Exophiala bonariae</name>
    <dbReference type="NCBI Taxonomy" id="1690606"/>
    <lineage>
        <taxon>Eukaryota</taxon>
        <taxon>Fungi</taxon>
        <taxon>Dikarya</taxon>
        <taxon>Ascomycota</taxon>
        <taxon>Pezizomycotina</taxon>
        <taxon>Eurotiomycetes</taxon>
        <taxon>Chaetothyriomycetidae</taxon>
        <taxon>Chaetothyriales</taxon>
        <taxon>Herpotrichiellaceae</taxon>
        <taxon>Exophiala</taxon>
    </lineage>
</organism>
<keyword evidence="4" id="KW-1185">Reference proteome</keyword>
<dbReference type="EMBL" id="JAVRRD010000016">
    <property type="protein sequence ID" value="KAK5050854.1"/>
    <property type="molecule type" value="Genomic_DNA"/>
</dbReference>
<gene>
    <name evidence="3" type="ORF">LTR84_003413</name>
</gene>
<accession>A0AAV9N774</accession>
<feature type="signal peptide" evidence="2">
    <location>
        <begin position="1"/>
        <end position="33"/>
    </location>
</feature>
<sequence length="284" mass="31174">MGLPGRGKSQLFCRQILLCFWILIVQAATSVLAKLPTSPSSSSEESFYSCFISIIPAMTEHPDYHPEQDSDMSKVLSVDTEPTGTADEVNTALQAAQADWKKRKISTAEALNSVKAGIDETIHENESKDQNVQAGGKKCGQGQEGKSQKQMNKLSGSPAEDSVRKPYVPPYRLRSSSQNAMIERSILEHLPAPRPRNGNSLETHATHSPWNNNNLHGSYGTGADASLATHEAEAHVRMLAWENWALRNVLMYQYGWNRQGIDYALDIERQILAAGAPASGFNHG</sequence>
<evidence type="ECO:0000313" key="3">
    <source>
        <dbReference type="EMBL" id="KAK5050854.1"/>
    </source>
</evidence>
<dbReference type="AlphaFoldDB" id="A0AAV9N774"/>
<dbReference type="RefSeq" id="XP_064705354.1">
    <property type="nucleotide sequence ID" value="XM_064847001.1"/>
</dbReference>
<protein>
    <recommendedName>
        <fullName evidence="5">SCP domain-containing protein</fullName>
    </recommendedName>
</protein>